<keyword evidence="5" id="KW-0812">Transmembrane</keyword>
<keyword evidence="22" id="KW-1185">Reference proteome</keyword>
<dbReference type="GO" id="GO:0043171">
    <property type="term" value="P:peptide catabolic process"/>
    <property type="evidence" value="ECO:0007669"/>
    <property type="project" value="TreeGrafter"/>
</dbReference>
<evidence type="ECO:0000256" key="11">
    <source>
        <dbReference type="ARBA" id="ARBA00023049"/>
    </source>
</evidence>
<evidence type="ECO:0000256" key="15">
    <source>
        <dbReference type="PIRSR" id="PIRSR634016-3"/>
    </source>
</evidence>
<protein>
    <recommendedName>
        <fullName evidence="17">Aminopeptidase</fullName>
        <ecNumber evidence="17">3.4.11.-</ecNumber>
    </recommendedName>
</protein>
<dbReference type="EC" id="3.4.11.-" evidence="17"/>
<dbReference type="GO" id="GO:0070006">
    <property type="term" value="F:metalloaminopeptidase activity"/>
    <property type="evidence" value="ECO:0007669"/>
    <property type="project" value="TreeGrafter"/>
</dbReference>
<keyword evidence="12" id="KW-0472">Membrane</keyword>
<dbReference type="FunFam" id="2.60.40.1730:FF:000001">
    <property type="entry name" value="Leucyl-cystinyl aminopeptidase"/>
    <property type="match status" value="1"/>
</dbReference>
<dbReference type="Gene3D" id="2.60.40.1910">
    <property type="match status" value="1"/>
</dbReference>
<evidence type="ECO:0000256" key="5">
    <source>
        <dbReference type="ARBA" id="ARBA00022692"/>
    </source>
</evidence>
<keyword evidence="7 17" id="KW-0378">Hydrolase</keyword>
<dbReference type="CDD" id="cd09601">
    <property type="entry name" value="M1_APN-Q_like"/>
    <property type="match status" value="1"/>
</dbReference>
<evidence type="ECO:0000256" key="10">
    <source>
        <dbReference type="ARBA" id="ARBA00022989"/>
    </source>
</evidence>
<dbReference type="InterPro" id="IPR024571">
    <property type="entry name" value="ERAP1-like_C_dom"/>
</dbReference>
<feature type="domain" description="ERAP1-like C-terminal" evidence="19">
    <location>
        <begin position="572"/>
        <end position="735"/>
    </location>
</feature>
<dbReference type="GO" id="GO:0042277">
    <property type="term" value="F:peptide binding"/>
    <property type="evidence" value="ECO:0007669"/>
    <property type="project" value="TreeGrafter"/>
</dbReference>
<comment type="subcellular location">
    <subcellularLocation>
        <location evidence="1">Membrane</location>
        <topology evidence="1">Single-pass type II membrane protein</topology>
    </subcellularLocation>
</comment>
<keyword evidence="10" id="KW-1133">Transmembrane helix</keyword>
<dbReference type="Gene3D" id="1.10.390.10">
    <property type="entry name" value="Neutral Protease Domain 2"/>
    <property type="match status" value="1"/>
</dbReference>
<dbReference type="Gene3D" id="1.25.50.20">
    <property type="match status" value="1"/>
</dbReference>
<evidence type="ECO:0000256" key="12">
    <source>
        <dbReference type="ARBA" id="ARBA00023136"/>
    </source>
</evidence>
<feature type="domain" description="Aminopeptidase N-like N-terminal" evidence="20">
    <location>
        <begin position="21"/>
        <end position="218"/>
    </location>
</feature>
<name>A0A3B5MI24_9TELE</name>
<evidence type="ECO:0000256" key="9">
    <source>
        <dbReference type="ARBA" id="ARBA00022968"/>
    </source>
</evidence>
<feature type="site" description="Transition state stabilizer" evidence="16">
    <location>
        <position position="404"/>
    </location>
</feature>
<dbReference type="Pfam" id="PF01433">
    <property type="entry name" value="Peptidase_M1"/>
    <property type="match status" value="1"/>
</dbReference>
<keyword evidence="6 15" id="KW-0479">Metal-binding</keyword>
<evidence type="ECO:0000259" key="18">
    <source>
        <dbReference type="Pfam" id="PF01433"/>
    </source>
</evidence>
<dbReference type="Ensembl" id="ENSXCOT00000021024.1">
    <property type="protein sequence ID" value="ENSXCOP00000020771.1"/>
    <property type="gene ID" value="ENSXCOG00000013689.1"/>
</dbReference>
<keyword evidence="3 17" id="KW-0031">Aminopeptidase</keyword>
<evidence type="ECO:0000256" key="14">
    <source>
        <dbReference type="PIRSR" id="PIRSR634016-1"/>
    </source>
</evidence>
<evidence type="ECO:0000313" key="21">
    <source>
        <dbReference type="Ensembl" id="ENSXCOP00000020771.1"/>
    </source>
</evidence>
<dbReference type="AlphaFoldDB" id="A0A3B5MI24"/>
<evidence type="ECO:0000259" key="19">
    <source>
        <dbReference type="Pfam" id="PF11838"/>
    </source>
</evidence>
<evidence type="ECO:0000256" key="1">
    <source>
        <dbReference type="ARBA" id="ARBA00004606"/>
    </source>
</evidence>
<dbReference type="InterPro" id="IPR014782">
    <property type="entry name" value="Peptidase_M1_dom"/>
</dbReference>
<dbReference type="InterPro" id="IPR001930">
    <property type="entry name" value="Peptidase_M1"/>
</dbReference>
<dbReference type="PRINTS" id="PR00756">
    <property type="entry name" value="ALADIPTASE"/>
</dbReference>
<dbReference type="InterPro" id="IPR050344">
    <property type="entry name" value="Peptidase_M1_aminopeptidases"/>
</dbReference>
<comment type="cofactor">
    <cofactor evidence="15 17">
        <name>Zn(2+)</name>
        <dbReference type="ChEBI" id="CHEBI:29105"/>
    </cofactor>
    <text evidence="15 17">Binds 1 zinc ion per subunit.</text>
</comment>
<dbReference type="GeneTree" id="ENSGT00940000154876"/>
<dbReference type="InterPro" id="IPR045357">
    <property type="entry name" value="Aminopeptidase_N-like_N"/>
</dbReference>
<feature type="domain" description="ERAP1-like C-terminal" evidence="19">
    <location>
        <begin position="510"/>
        <end position="556"/>
    </location>
</feature>
<dbReference type="PANTHER" id="PTHR11533:SF271">
    <property type="entry name" value="AMINOPEPTIDASE"/>
    <property type="match status" value="1"/>
</dbReference>
<keyword evidence="13" id="KW-0325">Glycoprotein</keyword>
<evidence type="ECO:0000256" key="8">
    <source>
        <dbReference type="ARBA" id="ARBA00022833"/>
    </source>
</evidence>
<dbReference type="GO" id="GO:0005886">
    <property type="term" value="C:plasma membrane"/>
    <property type="evidence" value="ECO:0007669"/>
    <property type="project" value="TreeGrafter"/>
</dbReference>
<evidence type="ECO:0000259" key="20">
    <source>
        <dbReference type="Pfam" id="PF17900"/>
    </source>
</evidence>
<feature type="domain" description="Peptidase M1 membrane alanine aminopeptidase" evidence="18">
    <location>
        <begin position="243"/>
        <end position="430"/>
    </location>
</feature>
<keyword evidence="4 17" id="KW-0645">Protease</keyword>
<dbReference type="InterPro" id="IPR027268">
    <property type="entry name" value="Peptidase_M4/M1_CTD_sf"/>
</dbReference>
<feature type="binding site" evidence="15">
    <location>
        <position position="338"/>
    </location>
    <ligand>
        <name>Zn(2+)</name>
        <dbReference type="ChEBI" id="CHEBI:29105"/>
        <note>catalytic</note>
    </ligand>
</feature>
<evidence type="ECO:0000256" key="2">
    <source>
        <dbReference type="ARBA" id="ARBA00010136"/>
    </source>
</evidence>
<sequence>MSFYFIFYASRFRDRLPGYLVPEFYNITLWPRLKPNPNSNLYIFTGWSAVQFECLEATDLILIHSNKLNYTEMKDEHFVSLTSEGVSVPNIKSTWLQLQTQYLVIQLMGKLTPGQKYQLHAQFTGELADDLAGFYRSEYKEDGVTKIVATSQMHPTNARKTFPCFDEPAIKAVFHLTLIHPTGTIALSNAYPSPAPSLSFAQHSNTTFEATEKMSTYLLAIIVSDYIRIWARKKAIKEGQGNYALNVTGPILDFFQAYYNISYPLRKSDQIALPDFYFGAMENWGLVTYRETNLLYDPETSSNSNKETTVTIIAHELAHMWFGNLVTLRWWNEVWLNEGFASYVSYLGADYAEPDWNVKDLIVLDDVQKVFAVDALVSSHPLTSKEDSINLPGQIMEQFDTISYSKGAAVLRMLSDFLSESVFKQGLSFILLWLKLFDQKQLFPPLSTDTGIVSQNHFLLVPESNVTVESFGFFRYEWMIPVRWMKDGATKDIWWLLEKKGVQLWTGPSWVLANINVTGYYRVNYDLGNWERLFSQFNTDHQVIPLINRAQLVDDSDVFIIVQITNTCSVYKYISGNKFCIHPNLRSAVYCSAVAAGGEAEWNFTWSQLQDATVASEANKLMLALACSNNTQLYLEFTLDPAKIRKQDATAVITAVANNRAGQNLTWQFVTKNWEHMFTEYGVGSFSFASLISGVTARFSTPQELQQLLDFEEEHKDAGFGSAALAVDQALERTQANIKWVQRNKQDVLQWFRSQTGN</sequence>
<evidence type="ECO:0000256" key="13">
    <source>
        <dbReference type="ARBA" id="ARBA00023180"/>
    </source>
</evidence>
<evidence type="ECO:0000256" key="7">
    <source>
        <dbReference type="ARBA" id="ARBA00022801"/>
    </source>
</evidence>
<dbReference type="Proteomes" id="UP000261380">
    <property type="component" value="Unplaced"/>
</dbReference>
<evidence type="ECO:0000256" key="17">
    <source>
        <dbReference type="RuleBase" id="RU364040"/>
    </source>
</evidence>
<reference evidence="21" key="1">
    <citation type="submission" date="2025-08" db="UniProtKB">
        <authorList>
            <consortium name="Ensembl"/>
        </authorList>
    </citation>
    <scope>IDENTIFICATION</scope>
</reference>
<dbReference type="Pfam" id="PF17900">
    <property type="entry name" value="Peptidase_M1_N"/>
    <property type="match status" value="1"/>
</dbReference>
<dbReference type="PANTHER" id="PTHR11533">
    <property type="entry name" value="PROTEASE M1 ZINC METALLOPROTEASE"/>
    <property type="match status" value="1"/>
</dbReference>
<dbReference type="FunFam" id="1.10.390.10:FF:000001">
    <property type="entry name" value="Aminopeptidase"/>
    <property type="match status" value="1"/>
</dbReference>
<dbReference type="InterPro" id="IPR034016">
    <property type="entry name" value="M1_APN-typ"/>
</dbReference>
<dbReference type="Gene3D" id="1.10.3480.20">
    <property type="match status" value="1"/>
</dbReference>
<evidence type="ECO:0000256" key="16">
    <source>
        <dbReference type="PIRSR" id="PIRSR634016-4"/>
    </source>
</evidence>
<keyword evidence="8 15" id="KW-0862">Zinc</keyword>
<dbReference type="InterPro" id="IPR042097">
    <property type="entry name" value="Aminopeptidase_N-like_N_sf"/>
</dbReference>
<dbReference type="SUPFAM" id="SSF63737">
    <property type="entry name" value="Leukotriene A4 hydrolase N-terminal domain"/>
    <property type="match status" value="1"/>
</dbReference>
<organism evidence="21 22">
    <name type="scientific">Xiphophorus couchianus</name>
    <name type="common">Monterrey platyfish</name>
    <dbReference type="NCBI Taxonomy" id="32473"/>
    <lineage>
        <taxon>Eukaryota</taxon>
        <taxon>Metazoa</taxon>
        <taxon>Chordata</taxon>
        <taxon>Craniata</taxon>
        <taxon>Vertebrata</taxon>
        <taxon>Euteleostomi</taxon>
        <taxon>Actinopterygii</taxon>
        <taxon>Neopterygii</taxon>
        <taxon>Teleostei</taxon>
        <taxon>Neoteleostei</taxon>
        <taxon>Acanthomorphata</taxon>
        <taxon>Ovalentaria</taxon>
        <taxon>Atherinomorphae</taxon>
        <taxon>Cyprinodontiformes</taxon>
        <taxon>Poeciliidae</taxon>
        <taxon>Poeciliinae</taxon>
        <taxon>Xiphophorus</taxon>
    </lineage>
</organism>
<accession>A0A3B5MI24</accession>
<dbReference type="GO" id="GO:0006508">
    <property type="term" value="P:proteolysis"/>
    <property type="evidence" value="ECO:0007669"/>
    <property type="project" value="UniProtKB-KW"/>
</dbReference>
<dbReference type="Gene3D" id="2.60.40.1730">
    <property type="entry name" value="tricorn interacting facor f3 domain"/>
    <property type="match status" value="1"/>
</dbReference>
<evidence type="ECO:0000256" key="3">
    <source>
        <dbReference type="ARBA" id="ARBA00022438"/>
    </source>
</evidence>
<comment type="similarity">
    <text evidence="2 17">Belongs to the peptidase M1 family.</text>
</comment>
<dbReference type="GO" id="GO:0008270">
    <property type="term" value="F:zinc ion binding"/>
    <property type="evidence" value="ECO:0007669"/>
    <property type="project" value="UniProtKB-UniRule"/>
</dbReference>
<keyword evidence="11 17" id="KW-0482">Metalloprotease</keyword>
<dbReference type="Pfam" id="PF11838">
    <property type="entry name" value="ERAP1_C"/>
    <property type="match status" value="2"/>
</dbReference>
<proteinExistence type="inferred from homology"/>
<evidence type="ECO:0000313" key="22">
    <source>
        <dbReference type="Proteomes" id="UP000261380"/>
    </source>
</evidence>
<dbReference type="GO" id="GO:0005737">
    <property type="term" value="C:cytoplasm"/>
    <property type="evidence" value="ECO:0007669"/>
    <property type="project" value="TreeGrafter"/>
</dbReference>
<feature type="active site" description="Proton acceptor" evidence="14">
    <location>
        <position position="316"/>
    </location>
</feature>
<dbReference type="SUPFAM" id="SSF55486">
    <property type="entry name" value="Metalloproteases ('zincins'), catalytic domain"/>
    <property type="match status" value="1"/>
</dbReference>
<evidence type="ECO:0000256" key="4">
    <source>
        <dbReference type="ARBA" id="ARBA00022670"/>
    </source>
</evidence>
<feature type="binding site" evidence="15">
    <location>
        <position position="319"/>
    </location>
    <ligand>
        <name>Zn(2+)</name>
        <dbReference type="ChEBI" id="CHEBI:29105"/>
        <note>catalytic</note>
    </ligand>
</feature>
<dbReference type="GO" id="GO:0005615">
    <property type="term" value="C:extracellular space"/>
    <property type="evidence" value="ECO:0007669"/>
    <property type="project" value="TreeGrafter"/>
</dbReference>
<evidence type="ECO:0000256" key="6">
    <source>
        <dbReference type="ARBA" id="ARBA00022723"/>
    </source>
</evidence>
<feature type="binding site" evidence="15">
    <location>
        <position position="315"/>
    </location>
    <ligand>
        <name>Zn(2+)</name>
        <dbReference type="ChEBI" id="CHEBI:29105"/>
        <note>catalytic</note>
    </ligand>
</feature>
<keyword evidence="9" id="KW-0735">Signal-anchor</keyword>
<reference evidence="21" key="2">
    <citation type="submission" date="2025-09" db="UniProtKB">
        <authorList>
            <consortium name="Ensembl"/>
        </authorList>
    </citation>
    <scope>IDENTIFICATION</scope>
</reference>